<accession>A0A1C0AMS9</accession>
<evidence type="ECO:0000313" key="1">
    <source>
        <dbReference type="EMBL" id="OCL34651.1"/>
    </source>
</evidence>
<dbReference type="AlphaFoldDB" id="A0A1C0AMS9"/>
<sequence length="202" mass="22412">MTFAQRQRAALIDLMAELGPFAPTMAGDWRVQDLAAHLYIREHRLDALPGIGLDRFAALTERIQRDELHRRGFTGLLDELRLPGWIMRPLDRLVNTSELFIHHEDVLRANGRSQTLTAAEQQELWPIAKALARRTQLAAGSRAILRRSDTGAEVAMGQGTRPVTVSGLPSELLLHLSGRDADVRLHGEPDAIGAWHNSIAAL</sequence>
<protein>
    <submittedName>
        <fullName evidence="1">TIGR03085 family protein</fullName>
    </submittedName>
</protein>
<name>A0A1C0AMS9_9ACTN</name>
<keyword evidence="2" id="KW-1185">Reference proteome</keyword>
<dbReference type="InterPro" id="IPR017517">
    <property type="entry name" value="Maleyloyr_isom"/>
</dbReference>
<dbReference type="EMBL" id="MBQD01000020">
    <property type="protein sequence ID" value="OCL34651.1"/>
    <property type="molecule type" value="Genomic_DNA"/>
</dbReference>
<dbReference type="Proteomes" id="UP000093501">
    <property type="component" value="Unassembled WGS sequence"/>
</dbReference>
<dbReference type="InterPro" id="IPR017519">
    <property type="entry name" value="CHP03085"/>
</dbReference>
<dbReference type="RefSeq" id="WP_068751333.1">
    <property type="nucleotide sequence ID" value="NZ_JBDXXE010000015.1"/>
</dbReference>
<dbReference type="NCBIfam" id="TIGR03085">
    <property type="entry name" value="TIGR03085 family metal-binding protein"/>
    <property type="match status" value="1"/>
</dbReference>
<dbReference type="NCBIfam" id="TIGR03083">
    <property type="entry name" value="maleylpyruvate isomerase family mycothiol-dependent enzyme"/>
    <property type="match status" value="1"/>
</dbReference>
<evidence type="ECO:0000313" key="2">
    <source>
        <dbReference type="Proteomes" id="UP000093501"/>
    </source>
</evidence>
<organism evidence="1 2">
    <name type="scientific">Tessaracoccus lapidicaptus</name>
    <dbReference type="NCBI Taxonomy" id="1427523"/>
    <lineage>
        <taxon>Bacteria</taxon>
        <taxon>Bacillati</taxon>
        <taxon>Actinomycetota</taxon>
        <taxon>Actinomycetes</taxon>
        <taxon>Propionibacteriales</taxon>
        <taxon>Propionibacteriaceae</taxon>
        <taxon>Tessaracoccus</taxon>
    </lineage>
</organism>
<proteinExistence type="predicted"/>
<reference evidence="2" key="1">
    <citation type="submission" date="2016-07" db="EMBL/GenBank/DDBJ databases">
        <authorList>
            <person name="Florea S."/>
            <person name="Webb J.S."/>
            <person name="Jaromczyk J."/>
            <person name="Schardl C.L."/>
        </authorList>
    </citation>
    <scope>NUCLEOTIDE SEQUENCE [LARGE SCALE GENOMIC DNA]</scope>
    <source>
        <strain evidence="2">IPBSL-7</strain>
    </source>
</reference>
<gene>
    <name evidence="1" type="ORF">BCR15_02865</name>
</gene>
<comment type="caution">
    <text evidence="1">The sequence shown here is derived from an EMBL/GenBank/DDBJ whole genome shotgun (WGS) entry which is preliminary data.</text>
</comment>